<dbReference type="Proteomes" id="UP000019591">
    <property type="component" value="Chromosome"/>
</dbReference>
<sequence>MCRVMSSIDNFKVLQTGRDYVVVNASGGYENHSHFESYKGAVTCIDLIKRRKVPKSSYLIKAAMRLTTDSDYRRDLERIGEKRLQKQRYINIGCKGR</sequence>
<reference evidence="1 2" key="1">
    <citation type="journal article" date="2014" name="Genome Announc.">
        <title>Complete Genome Sequence of Amino Acid-Utilizing Eubacterium acidaminophilum al-2 (DSM 3953).</title>
        <authorList>
            <person name="Poehlein A."/>
            <person name="Andreesen J.R."/>
            <person name="Daniel R."/>
        </authorList>
    </citation>
    <scope>NUCLEOTIDE SEQUENCE [LARGE SCALE GENOMIC DNA]</scope>
    <source>
        <strain evidence="1 2">DSM 3953</strain>
    </source>
</reference>
<accession>W8TMG9</accession>
<dbReference type="AlphaFoldDB" id="W8TMG9"/>
<dbReference type="RefSeq" id="WP_025436326.1">
    <property type="nucleotide sequence ID" value="NZ_CP007452.1"/>
</dbReference>
<evidence type="ECO:0000313" key="2">
    <source>
        <dbReference type="Proteomes" id="UP000019591"/>
    </source>
</evidence>
<gene>
    <name evidence="1" type="ORF">EAL2_c21210</name>
</gene>
<name>W8TMG9_PEPAC</name>
<dbReference type="STRING" id="1286171.EAL2_c21210"/>
<dbReference type="PATRIC" id="fig|1286171.3.peg.2069"/>
<dbReference type="HOGENOM" id="CLU_2394630_0_0_9"/>
<protein>
    <submittedName>
        <fullName evidence="1">Uncharacterized protein</fullName>
    </submittedName>
</protein>
<dbReference type="OrthoDB" id="9975772at2"/>
<dbReference type="EMBL" id="CP007452">
    <property type="protein sequence ID" value="AHM57402.1"/>
    <property type="molecule type" value="Genomic_DNA"/>
</dbReference>
<evidence type="ECO:0000313" key="1">
    <source>
        <dbReference type="EMBL" id="AHM57402.1"/>
    </source>
</evidence>
<keyword evidence="2" id="KW-1185">Reference proteome</keyword>
<proteinExistence type="predicted"/>
<organism evidence="1 2">
    <name type="scientific">Peptoclostridium acidaminophilum DSM 3953</name>
    <dbReference type="NCBI Taxonomy" id="1286171"/>
    <lineage>
        <taxon>Bacteria</taxon>
        <taxon>Bacillati</taxon>
        <taxon>Bacillota</taxon>
        <taxon>Clostridia</taxon>
        <taxon>Peptostreptococcales</taxon>
        <taxon>Peptoclostridiaceae</taxon>
        <taxon>Peptoclostridium</taxon>
    </lineage>
</organism>
<dbReference type="eggNOG" id="ENOG5033FZC">
    <property type="taxonomic scope" value="Bacteria"/>
</dbReference>
<dbReference type="KEGG" id="eac:EAL2_c21210"/>